<comment type="subcellular location">
    <subcellularLocation>
        <location evidence="2">Cytoplasm</location>
    </subcellularLocation>
    <subcellularLocation>
        <location evidence="1">Nucleus</location>
    </subcellularLocation>
</comment>
<accession>G8Y8T4</accession>
<dbReference type="STRING" id="559304.G8Y8T4"/>
<sequence length="128" mass="14882">MESNRIKKANRKNTSHLKSKIERSNRNSGILSNKIEQSIARANYIQKYRKADWEKINKEINSGAVMNEDDDSLQTKKQIEREEEDEYVKQFFDEDNDKKDEGDESQDTGSNDYSAQGNKFAILDEIEA</sequence>
<feature type="compositionally biased region" description="Basic and acidic residues" evidence="7">
    <location>
        <begin position="87"/>
        <end position="101"/>
    </location>
</feature>
<dbReference type="OrthoDB" id="4068492at2759"/>
<protein>
    <submittedName>
        <fullName evidence="8">Piso0_004438 protein</fullName>
    </submittedName>
</protein>
<dbReference type="InterPro" id="IPR053278">
    <property type="entry name" value="Pre-60S_factor_ECM1"/>
</dbReference>
<evidence type="ECO:0000313" key="9">
    <source>
        <dbReference type="EMBL" id="CCE84879.1"/>
    </source>
</evidence>
<dbReference type="Proteomes" id="UP000005222">
    <property type="component" value="Chromosome K"/>
</dbReference>
<feature type="region of interest" description="Disordered" evidence="7">
    <location>
        <begin position="1"/>
        <end position="29"/>
    </location>
</feature>
<dbReference type="Proteomes" id="UP000005222">
    <property type="component" value="Chromosome L"/>
</dbReference>
<dbReference type="PANTHER" id="PTHR28280:SF1">
    <property type="entry name" value="SHUTTLING PRE-60S FACTOR ECM1"/>
    <property type="match status" value="1"/>
</dbReference>
<proteinExistence type="predicted"/>
<reference evidence="8" key="1">
    <citation type="submission" date="2011-10" db="EMBL/GenBank/DDBJ databases">
        <authorList>
            <person name="Genoscope - CEA"/>
        </authorList>
    </citation>
    <scope>NUCLEOTIDE SEQUENCE</scope>
</reference>
<dbReference type="GO" id="GO:0030687">
    <property type="term" value="C:preribosome, large subunit precursor"/>
    <property type="evidence" value="ECO:0007669"/>
    <property type="project" value="TreeGrafter"/>
</dbReference>
<evidence type="ECO:0000256" key="6">
    <source>
        <dbReference type="ARBA" id="ARBA00023242"/>
    </source>
</evidence>
<evidence type="ECO:0000256" key="1">
    <source>
        <dbReference type="ARBA" id="ARBA00004123"/>
    </source>
</evidence>
<dbReference type="AlphaFoldDB" id="G8Y8T4"/>
<dbReference type="HOGENOM" id="CLU_090725_1_0_1"/>
<evidence type="ECO:0000256" key="2">
    <source>
        <dbReference type="ARBA" id="ARBA00004496"/>
    </source>
</evidence>
<reference evidence="10" key="2">
    <citation type="journal article" date="2012" name="G3 (Bethesda)">
        <title>Pichia sorbitophila, an interspecies yeast hybrid reveals early steps of genome resolution following polyploidization.</title>
        <authorList>
            <person name="Leh Louis V."/>
            <person name="Despons L."/>
            <person name="Friedrich A."/>
            <person name="Martin T."/>
            <person name="Durrens P."/>
            <person name="Casaregola S."/>
            <person name="Neuveglise C."/>
            <person name="Fairhead C."/>
            <person name="Marck C."/>
            <person name="Cruz J.A."/>
            <person name="Straub M.L."/>
            <person name="Kugler V."/>
            <person name="Sacerdot C."/>
            <person name="Uzunov Z."/>
            <person name="Thierry A."/>
            <person name="Weiss S."/>
            <person name="Bleykasten C."/>
            <person name="De Montigny J."/>
            <person name="Jacques N."/>
            <person name="Jung P."/>
            <person name="Lemaire M."/>
            <person name="Mallet S."/>
            <person name="Morel G."/>
            <person name="Richard G.F."/>
            <person name="Sarkar A."/>
            <person name="Savel G."/>
            <person name="Schacherer J."/>
            <person name="Seret M.L."/>
            <person name="Talla E."/>
            <person name="Samson G."/>
            <person name="Jubin C."/>
            <person name="Poulain J."/>
            <person name="Vacherie B."/>
            <person name="Barbe V."/>
            <person name="Pelletier E."/>
            <person name="Sherman D.J."/>
            <person name="Westhof E."/>
            <person name="Weissenbach J."/>
            <person name="Baret P.V."/>
            <person name="Wincker P."/>
            <person name="Gaillardin C."/>
            <person name="Dujon B."/>
            <person name="Souciet J.L."/>
        </authorList>
    </citation>
    <scope>NUCLEOTIDE SEQUENCE [LARGE SCALE GENOMIC DNA]</scope>
    <source>
        <strain evidence="10">ATCC MYA-4447 / BCRC 22081 / CBS 7064 / NBRC 10061 / NRRL Y-12695</strain>
    </source>
</reference>
<evidence type="ECO:0000256" key="7">
    <source>
        <dbReference type="SAM" id="MobiDB-lite"/>
    </source>
</evidence>
<dbReference type="GO" id="GO:0005730">
    <property type="term" value="C:nucleolus"/>
    <property type="evidence" value="ECO:0007669"/>
    <property type="project" value="TreeGrafter"/>
</dbReference>
<evidence type="ECO:0000256" key="4">
    <source>
        <dbReference type="ARBA" id="ARBA00022490"/>
    </source>
</evidence>
<dbReference type="InParanoid" id="G8Y8T4"/>
<evidence type="ECO:0000313" key="8">
    <source>
        <dbReference type="EMBL" id="CCE83848.1"/>
    </source>
</evidence>
<organism evidence="8 10">
    <name type="scientific">Pichia sorbitophila (strain ATCC MYA-4447 / BCRC 22081 / CBS 7064 / NBRC 10061 / NRRL Y-12695)</name>
    <name type="common">Hybrid yeast</name>
    <dbReference type="NCBI Taxonomy" id="559304"/>
    <lineage>
        <taxon>Eukaryota</taxon>
        <taxon>Fungi</taxon>
        <taxon>Dikarya</taxon>
        <taxon>Ascomycota</taxon>
        <taxon>Saccharomycotina</taxon>
        <taxon>Pichiomycetes</taxon>
        <taxon>Debaryomycetaceae</taxon>
        <taxon>Millerozyma</taxon>
    </lineage>
</organism>
<dbReference type="PANTHER" id="PTHR28280">
    <property type="entry name" value="SHUTTLING PRE-60S FACTOR ECM1"/>
    <property type="match status" value="1"/>
</dbReference>
<evidence type="ECO:0000256" key="5">
    <source>
        <dbReference type="ARBA" id="ARBA00022517"/>
    </source>
</evidence>
<dbReference type="FunCoup" id="G8Y8T4">
    <property type="interactions" value="273"/>
</dbReference>
<gene>
    <name evidence="8" type="primary">Piso0_004438</name>
    <name evidence="8" type="ORF">GNLVRS01_PISO0K16884g</name>
    <name evidence="9" type="ORF">GNLVRS01_PISO0L16885g</name>
</gene>
<keyword evidence="5" id="KW-0690">Ribosome biogenesis</keyword>
<keyword evidence="4" id="KW-0963">Cytoplasm</keyword>
<feature type="compositionally biased region" description="Polar residues" evidence="7">
    <location>
        <begin position="107"/>
        <end position="117"/>
    </location>
</feature>
<feature type="region of interest" description="Disordered" evidence="7">
    <location>
        <begin position="60"/>
        <end position="128"/>
    </location>
</feature>
<dbReference type="EMBL" id="FO082048">
    <property type="protein sequence ID" value="CCE84879.1"/>
    <property type="molecule type" value="Genomic_DNA"/>
</dbReference>
<dbReference type="InterPro" id="IPR022784">
    <property type="entry name" value="Ribosome_bgen_Alb1"/>
</dbReference>
<evidence type="ECO:0000313" key="10">
    <source>
        <dbReference type="Proteomes" id="UP000005222"/>
    </source>
</evidence>
<dbReference type="EMBL" id="FO082049">
    <property type="protein sequence ID" value="CCE83848.1"/>
    <property type="molecule type" value="Genomic_DNA"/>
</dbReference>
<dbReference type="GO" id="GO:0005737">
    <property type="term" value="C:cytoplasm"/>
    <property type="evidence" value="ECO:0007669"/>
    <property type="project" value="UniProtKB-SubCell"/>
</dbReference>
<keyword evidence="10" id="KW-1185">Reference proteome</keyword>
<dbReference type="eggNOG" id="ENOG502SB5K">
    <property type="taxonomic scope" value="Eukaryota"/>
</dbReference>
<name>G8Y8T4_PICSO</name>
<keyword evidence="3" id="KW-0813">Transport</keyword>
<evidence type="ECO:0000256" key="3">
    <source>
        <dbReference type="ARBA" id="ARBA00022448"/>
    </source>
</evidence>
<feature type="compositionally biased region" description="Basic residues" evidence="7">
    <location>
        <begin position="1"/>
        <end position="18"/>
    </location>
</feature>
<dbReference type="Pfam" id="PF09135">
    <property type="entry name" value="Alb1"/>
    <property type="match status" value="1"/>
</dbReference>
<keyword evidence="6" id="KW-0539">Nucleus</keyword>
<dbReference type="GO" id="GO:0000055">
    <property type="term" value="P:ribosomal large subunit export from nucleus"/>
    <property type="evidence" value="ECO:0007669"/>
    <property type="project" value="TreeGrafter"/>
</dbReference>